<proteinExistence type="predicted"/>
<feature type="region of interest" description="Disordered" evidence="1">
    <location>
        <begin position="265"/>
        <end position="311"/>
    </location>
</feature>
<keyword evidence="3" id="KW-1185">Reference proteome</keyword>
<comment type="caution">
    <text evidence="2">The sequence shown here is derived from an EMBL/GenBank/DDBJ whole genome shotgun (WGS) entry which is preliminary data.</text>
</comment>
<feature type="compositionally biased region" description="Polar residues" evidence="1">
    <location>
        <begin position="7"/>
        <end position="40"/>
    </location>
</feature>
<protein>
    <submittedName>
        <fullName evidence="2">Uncharacterized protein</fullName>
    </submittedName>
</protein>
<reference evidence="2 3" key="1">
    <citation type="submission" date="2023-01" db="EMBL/GenBank/DDBJ databases">
        <title>Analysis of 21 Apiospora genomes using comparative genomics revels a genus with tremendous synthesis potential of carbohydrate active enzymes and secondary metabolites.</title>
        <authorList>
            <person name="Sorensen T."/>
        </authorList>
    </citation>
    <scope>NUCLEOTIDE SEQUENCE [LARGE SCALE GENOMIC DNA]</scope>
    <source>
        <strain evidence="2 3">CBS 20057</strain>
    </source>
</reference>
<dbReference type="EMBL" id="JAQQWI010000008">
    <property type="protein sequence ID" value="KAK8023378.1"/>
    <property type="molecule type" value="Genomic_DNA"/>
</dbReference>
<name>A0ABR1S038_9PEZI</name>
<dbReference type="Proteomes" id="UP001396898">
    <property type="component" value="Unassembled WGS sequence"/>
</dbReference>
<evidence type="ECO:0000313" key="2">
    <source>
        <dbReference type="EMBL" id="KAK8023378.1"/>
    </source>
</evidence>
<evidence type="ECO:0000313" key="3">
    <source>
        <dbReference type="Proteomes" id="UP001396898"/>
    </source>
</evidence>
<gene>
    <name evidence="2" type="ORF">PG991_006617</name>
</gene>
<organism evidence="2 3">
    <name type="scientific">Apiospora marii</name>
    <dbReference type="NCBI Taxonomy" id="335849"/>
    <lineage>
        <taxon>Eukaryota</taxon>
        <taxon>Fungi</taxon>
        <taxon>Dikarya</taxon>
        <taxon>Ascomycota</taxon>
        <taxon>Pezizomycotina</taxon>
        <taxon>Sordariomycetes</taxon>
        <taxon>Xylariomycetidae</taxon>
        <taxon>Amphisphaeriales</taxon>
        <taxon>Apiosporaceae</taxon>
        <taxon>Apiospora</taxon>
    </lineage>
</organism>
<evidence type="ECO:0000256" key="1">
    <source>
        <dbReference type="SAM" id="MobiDB-lite"/>
    </source>
</evidence>
<sequence length="386" mass="43446">MAPVQICQVNSKPSGNPAKNHNNAPKGESSSTPNRQENAPSSSSSKWSRCRCQLIKEFRFNCGHTEFLRGGPQPYCLLRGFCTEVGDVRQLLYLAGPQCLQCRAQTQYISAHPGASRAGLKSEARRAAKESRLVPEQKACEQLLATSRAKTKPLLGKKRRAHVVDRVEKALRHLVLYQYRRAGGPLQHDGEILYRLAAEVLDICRRLGHPDADRLVDTFGRLVTAYDEKWAKHLKRYVRACDGGGDGGRLSAVYDEAFRMQQPKSYAIRKRRERQEAAREQRRNLQSQAGKQEEEQQNSPPEEVEDETSCAQDEHVDFEVLEVEGKHEAKPDMVIPESECESECASEDHVPDAPQMLEQPAVPTLFDGQKPVGSWADECEELDVWN</sequence>
<feature type="region of interest" description="Disordered" evidence="1">
    <location>
        <begin position="1"/>
        <end position="45"/>
    </location>
</feature>
<feature type="compositionally biased region" description="Basic and acidic residues" evidence="1">
    <location>
        <begin position="273"/>
        <end position="283"/>
    </location>
</feature>
<accession>A0ABR1S038</accession>